<sequence>MERHADSAAIRGGSRRRGHEHRGCGGLHGERERRQGRRGANLLEGEILPRQGLMEEERLLTSGSWPHERRNDHQEKRTTKPEVHREASWSLKGLSTSARKRRSWSAVEWERGGNYQELGAGWV</sequence>
<protein>
    <submittedName>
        <fullName evidence="2">Uncharacterized protein</fullName>
    </submittedName>
</protein>
<evidence type="ECO:0000313" key="2">
    <source>
        <dbReference type="EMBL" id="KAI5078999.1"/>
    </source>
</evidence>
<organism evidence="2 3">
    <name type="scientific">Adiantum capillus-veneris</name>
    <name type="common">Maidenhair fern</name>
    <dbReference type="NCBI Taxonomy" id="13818"/>
    <lineage>
        <taxon>Eukaryota</taxon>
        <taxon>Viridiplantae</taxon>
        <taxon>Streptophyta</taxon>
        <taxon>Embryophyta</taxon>
        <taxon>Tracheophyta</taxon>
        <taxon>Polypodiopsida</taxon>
        <taxon>Polypodiidae</taxon>
        <taxon>Polypodiales</taxon>
        <taxon>Pteridineae</taxon>
        <taxon>Pteridaceae</taxon>
        <taxon>Vittarioideae</taxon>
        <taxon>Adiantum</taxon>
    </lineage>
</organism>
<gene>
    <name evidence="2" type="ORF">GOP47_0006670</name>
</gene>
<accession>A0A9D4ZKM7</accession>
<dbReference type="AlphaFoldDB" id="A0A9D4ZKM7"/>
<evidence type="ECO:0000256" key="1">
    <source>
        <dbReference type="SAM" id="MobiDB-lite"/>
    </source>
</evidence>
<evidence type="ECO:0000313" key="3">
    <source>
        <dbReference type="Proteomes" id="UP000886520"/>
    </source>
</evidence>
<reference evidence="2" key="1">
    <citation type="submission" date="2021-01" db="EMBL/GenBank/DDBJ databases">
        <title>Adiantum capillus-veneris genome.</title>
        <authorList>
            <person name="Fang Y."/>
            <person name="Liao Q."/>
        </authorList>
    </citation>
    <scope>NUCLEOTIDE SEQUENCE</scope>
    <source>
        <strain evidence="2">H3</strain>
        <tissue evidence="2">Leaf</tissue>
    </source>
</reference>
<proteinExistence type="predicted"/>
<comment type="caution">
    <text evidence="2">The sequence shown here is derived from an EMBL/GenBank/DDBJ whole genome shotgun (WGS) entry which is preliminary data.</text>
</comment>
<dbReference type="Proteomes" id="UP000886520">
    <property type="component" value="Chromosome 6"/>
</dbReference>
<feature type="compositionally biased region" description="Basic and acidic residues" evidence="1">
    <location>
        <begin position="66"/>
        <end position="87"/>
    </location>
</feature>
<feature type="region of interest" description="Disordered" evidence="1">
    <location>
        <begin position="1"/>
        <end position="89"/>
    </location>
</feature>
<keyword evidence="3" id="KW-1185">Reference proteome</keyword>
<dbReference type="EMBL" id="JABFUD020000006">
    <property type="protein sequence ID" value="KAI5078999.1"/>
    <property type="molecule type" value="Genomic_DNA"/>
</dbReference>
<name>A0A9D4ZKM7_ADICA</name>